<dbReference type="EMBL" id="FCOB02000001">
    <property type="protein sequence ID" value="SAK39570.1"/>
    <property type="molecule type" value="Genomic_DNA"/>
</dbReference>
<dbReference type="STRING" id="1777144.AWB83_00096"/>
<gene>
    <name evidence="1" type="ORF">AWB83_00096</name>
</gene>
<dbReference type="AlphaFoldDB" id="A0A157Z1W7"/>
<proteinExistence type="predicted"/>
<reference evidence="1" key="1">
    <citation type="submission" date="2016-01" db="EMBL/GenBank/DDBJ databases">
        <authorList>
            <person name="Peeters C."/>
        </authorList>
    </citation>
    <scope>NUCLEOTIDE SEQUENCE [LARGE SCALE GENOMIC DNA]</scope>
    <source>
        <strain evidence="1">LMG 29326</strain>
    </source>
</reference>
<keyword evidence="2" id="KW-1185">Reference proteome</keyword>
<sequence length="208" mass="23589">MPMDDSNALPFFQRPDLSPFLVHLTKNTRKEDHYSAFDNLVSILMTGEIFGSGKKGFVKGPSKASCFMDIPLGSLKYVLNERNSNPEHPRYEPFGVVISKEYAFERGCRPVLYLSNKELRDLAVPAQELWRVVRLENVDGTGVNWLHEREWRAKGAFRLPAKLRAVLVKDVKTAARLQKRISEEPESFKSIPGSIIPLSVLCQGLPYL</sequence>
<evidence type="ECO:0000313" key="2">
    <source>
        <dbReference type="Proteomes" id="UP000054978"/>
    </source>
</evidence>
<comment type="caution">
    <text evidence="1">The sequence shown here is derived from an EMBL/GenBank/DDBJ whole genome shotgun (WGS) entry which is preliminary data.</text>
</comment>
<name>A0A157Z1W7_9BURK</name>
<protein>
    <submittedName>
        <fullName evidence="1">Uncharacterized protein</fullName>
    </submittedName>
</protein>
<organism evidence="1 2">
    <name type="scientific">Caballeronia ptereochthonis</name>
    <dbReference type="NCBI Taxonomy" id="1777144"/>
    <lineage>
        <taxon>Bacteria</taxon>
        <taxon>Pseudomonadati</taxon>
        <taxon>Pseudomonadota</taxon>
        <taxon>Betaproteobacteria</taxon>
        <taxon>Burkholderiales</taxon>
        <taxon>Burkholderiaceae</taxon>
        <taxon>Caballeronia</taxon>
    </lineage>
</organism>
<accession>A0A157Z1W7</accession>
<dbReference type="Proteomes" id="UP000054978">
    <property type="component" value="Unassembled WGS sequence"/>
</dbReference>
<evidence type="ECO:0000313" key="1">
    <source>
        <dbReference type="EMBL" id="SAK39570.1"/>
    </source>
</evidence>